<accession>A0A6C8GJQ2</accession>
<proteinExistence type="predicted"/>
<evidence type="ECO:0000313" key="2">
    <source>
        <dbReference type="Proteomes" id="UP000004906"/>
    </source>
</evidence>
<dbReference type="Proteomes" id="UP000004906">
    <property type="component" value="Unassembled WGS sequence"/>
</dbReference>
<sequence>MATRRADAASAMATRRAVIRVGPTPDKRKRIVAAILHRSWLRKFSLGFRPSLDGPIITASFFGRTLFDVICMDNRS</sequence>
<protein>
    <submittedName>
        <fullName evidence="1">Uncharacterized protein</fullName>
    </submittedName>
</protein>
<reference evidence="1 2" key="1">
    <citation type="journal article" date="2011" name="BMC Genomics">
        <title>Genome sequencing reveals diversification of virulence factor content and possible host adaptation in distinct subpopulations of Salmonella enterica.</title>
        <authorList>
            <person name="den Bakker H.C."/>
            <person name="Moreno Switt A.I."/>
            <person name="Govoni G."/>
            <person name="Cummings C.A."/>
            <person name="Ranieri M.L."/>
            <person name="Degoricija L."/>
            <person name="Hoelzer K."/>
            <person name="Rodriguez-Rivera L.D."/>
            <person name="Brown S."/>
            <person name="Bolchacova E."/>
            <person name="Furtado M.R."/>
            <person name="Wiedmann M."/>
        </authorList>
    </citation>
    <scope>NUCLEOTIDE SEQUENCE [LARGE SCALE GENOMIC DNA]</scope>
    <source>
        <strain evidence="1 2">A4-669</strain>
    </source>
</reference>
<comment type="caution">
    <text evidence="1">The sequence shown here is derived from an EMBL/GenBank/DDBJ whole genome shotgun (WGS) entry which is preliminary data.</text>
</comment>
<evidence type="ECO:0000313" key="1">
    <source>
        <dbReference type="EMBL" id="EHC32771.1"/>
    </source>
</evidence>
<organism evidence="1 2">
    <name type="scientific">Salmonella enterica subsp. enterica serovar Adelaide str. A4-669</name>
    <dbReference type="NCBI Taxonomy" id="913063"/>
    <lineage>
        <taxon>Bacteria</taxon>
        <taxon>Pseudomonadati</taxon>
        <taxon>Pseudomonadota</taxon>
        <taxon>Gammaproteobacteria</taxon>
        <taxon>Enterobacterales</taxon>
        <taxon>Enterobacteriaceae</taxon>
        <taxon>Salmonella</taxon>
    </lineage>
</organism>
<dbReference type="AlphaFoldDB" id="A0A6C8GJQ2"/>
<dbReference type="EMBL" id="AFCI01001418">
    <property type="protein sequence ID" value="EHC32771.1"/>
    <property type="molecule type" value="Genomic_DNA"/>
</dbReference>
<name>A0A6C8GJQ2_SALET</name>
<gene>
    <name evidence="1" type="ORF">LTSEADE_4205</name>
</gene>